<evidence type="ECO:0000313" key="6">
    <source>
        <dbReference type="EMBL" id="CCA25768.1"/>
    </source>
</evidence>
<dbReference type="SUPFAM" id="SSF50729">
    <property type="entry name" value="PH domain-like"/>
    <property type="match status" value="1"/>
</dbReference>
<dbReference type="Gene3D" id="2.30.29.30">
    <property type="entry name" value="Pleckstrin-homology domain (PH domain)/Phosphotyrosine-binding domain (PTB)"/>
    <property type="match status" value="1"/>
</dbReference>
<reference evidence="5" key="1">
    <citation type="journal article" date="2011" name="PLoS Biol.">
        <title>Gene gain and loss during evolution of obligate parasitism in the white rust pathogen of Arabidopsis thaliana.</title>
        <authorList>
            <person name="Kemen E."/>
            <person name="Gardiner A."/>
            <person name="Schultz-Larsen T."/>
            <person name="Kemen A.C."/>
            <person name="Balmuth A.L."/>
            <person name="Robert-Seilaniantz A."/>
            <person name="Bailey K."/>
            <person name="Holub E."/>
            <person name="Studholme D.J."/>
            <person name="Maclean D."/>
            <person name="Jones J.D."/>
        </authorList>
    </citation>
    <scope>NUCLEOTIDE SEQUENCE</scope>
</reference>
<feature type="region of interest" description="Disordered" evidence="2">
    <location>
        <begin position="426"/>
        <end position="761"/>
    </location>
</feature>
<dbReference type="AlphaFoldDB" id="F0WUQ2"/>
<reference evidence="5" key="2">
    <citation type="submission" date="2011-02" db="EMBL/GenBank/DDBJ databases">
        <authorList>
            <person name="MacLean D."/>
        </authorList>
    </citation>
    <scope>NUCLEOTIDE SEQUENCE</scope>
</reference>
<dbReference type="PROSITE" id="PS50003">
    <property type="entry name" value="PH_DOMAIN"/>
    <property type="match status" value="1"/>
</dbReference>
<feature type="domain" description="PH" evidence="3">
    <location>
        <begin position="99"/>
        <end position="233"/>
    </location>
</feature>
<dbReference type="SMART" id="SM00233">
    <property type="entry name" value="PH"/>
    <property type="match status" value="1"/>
</dbReference>
<evidence type="ECO:0000259" key="3">
    <source>
        <dbReference type="PROSITE" id="PS50003"/>
    </source>
</evidence>
<feature type="region of interest" description="Disordered" evidence="2">
    <location>
        <begin position="1"/>
        <end position="96"/>
    </location>
</feature>
<organism evidence="5">
    <name type="scientific">Albugo laibachii Nc14</name>
    <dbReference type="NCBI Taxonomy" id="890382"/>
    <lineage>
        <taxon>Eukaryota</taxon>
        <taxon>Sar</taxon>
        <taxon>Stramenopiles</taxon>
        <taxon>Oomycota</taxon>
        <taxon>Peronosporomycetes</taxon>
        <taxon>Albuginales</taxon>
        <taxon>Albuginaceae</taxon>
        <taxon>Albugo</taxon>
    </lineage>
</organism>
<feature type="compositionally biased region" description="Polar residues" evidence="2">
    <location>
        <begin position="632"/>
        <end position="643"/>
    </location>
</feature>
<dbReference type="CDD" id="cd00201">
    <property type="entry name" value="WW"/>
    <property type="match status" value="1"/>
</dbReference>
<dbReference type="Pfam" id="PF00169">
    <property type="entry name" value="PH"/>
    <property type="match status" value="1"/>
</dbReference>
<keyword evidence="1" id="KW-0175">Coiled coil</keyword>
<gene>
    <name evidence="5" type="primary">AlNc14C277G10059</name>
    <name evidence="6" type="synonym">AlNc14C320G10580</name>
    <name evidence="5" type="ORF">ALNC14_112780</name>
    <name evidence="6" type="ORF">ALNC14_119120</name>
</gene>
<feature type="compositionally biased region" description="Polar residues" evidence="2">
    <location>
        <begin position="1"/>
        <end position="10"/>
    </location>
</feature>
<dbReference type="EMBL" id="FR824365">
    <property type="protein sequence ID" value="CCA25768.1"/>
    <property type="molecule type" value="Genomic_DNA"/>
</dbReference>
<feature type="compositionally biased region" description="Polar residues" evidence="2">
    <location>
        <begin position="614"/>
        <end position="624"/>
    </location>
</feature>
<feature type="domain" description="WW" evidence="4">
    <location>
        <begin position="574"/>
        <end position="609"/>
    </location>
</feature>
<dbReference type="Gene3D" id="2.20.70.10">
    <property type="match status" value="1"/>
</dbReference>
<dbReference type="PROSITE" id="PS50020">
    <property type="entry name" value="WW_DOMAIN_2"/>
    <property type="match status" value="1"/>
</dbReference>
<feature type="compositionally biased region" description="Polar residues" evidence="2">
    <location>
        <begin position="527"/>
        <end position="539"/>
    </location>
</feature>
<protein>
    <submittedName>
        <fullName evidence="5">Uncharacterized protein AlNc14C277G10059</fullName>
    </submittedName>
    <submittedName>
        <fullName evidence="6">Uncharacterized protein AlNc14C320G10580</fullName>
    </submittedName>
</protein>
<feature type="compositionally biased region" description="Basic and acidic residues" evidence="2">
    <location>
        <begin position="690"/>
        <end position="704"/>
    </location>
</feature>
<dbReference type="EMBL" id="FR824322">
    <property type="protein sequence ID" value="CCA25134.1"/>
    <property type="molecule type" value="Genomic_DNA"/>
</dbReference>
<evidence type="ECO:0000256" key="2">
    <source>
        <dbReference type="SAM" id="MobiDB-lite"/>
    </source>
</evidence>
<sequence length="761" mass="87058">MVRSNTSQRNGAERERRVGRLPMTLPPSSSGTRRPLVKDSAPYAAAKKTARSRPLPENSHHSTRFKSFQEPDRKEHNSSNKRPRIRFSPPDDANTITQIGTKVGYLKRRSEELDTEDDEQEEWEWFYCVLRPTTYLYCYRSKEDASPCGVIDLEYLRRIERRADVIDRQSKQSFVGTSKQSFCIGLSPEDERLTDDIFDHFQEQENEQVDIVIDVNEAGEANEWMEAIRNHRFDGASQHSNNEESLQALREQLDIAIQEKQEAIEMGEQCATEAEEAMDELQQGVESIADEAEDLLERCRQTLESVTGTDCIRLSSGIRKEKGAAESLFAAFHLMEQMFDTTTNEIQQQEELLVQMRGQEEQLTEQLREHTLRGRNSARWRQQEEKLTATVSVKEAEIEKAQQDIEELSEELQKCQEELQEQQRVVSQLQQSSSADPKSKSFFGSKRITRTRSISKKAISSKDQTQFQDEEEDNEPIDAPTPIRRVNSSKFVRGGHSQVKSSKATQQAEDFDVDEERSTADFEQDCASKSRNSPLTSAMNIVRKRVASRAQPKSGASTRSRNSEDTASASSEEELAPKGWTRLESRRYPGEYYYQNNKTGENSWVHPDKKDKTSLNSSKSVPHSRTQKRAHQNPSARSDSTNRVRAKPVQSVINLEDSPFVTRKKSINPSKSEPPRSKSKRCPIEPDISPAEKDDAESLKEQSKSRSYKWSLPKKPNLVKSLTSSRKLPSWKGMKKKKAVPSPQETFENENYDDIDGRHEF</sequence>
<dbReference type="HOGENOM" id="CLU_366563_0_0_1"/>
<feature type="compositionally biased region" description="Basic and acidic residues" evidence="2">
    <location>
        <begin position="67"/>
        <end position="78"/>
    </location>
</feature>
<dbReference type="InterPro" id="IPR001849">
    <property type="entry name" value="PH_domain"/>
</dbReference>
<proteinExistence type="predicted"/>
<name>F0WUQ2_9STRA</name>
<dbReference type="InterPro" id="IPR011993">
    <property type="entry name" value="PH-like_dom_sf"/>
</dbReference>
<feature type="coiled-coil region" evidence="1">
    <location>
        <begin position="239"/>
        <end position="309"/>
    </location>
</feature>
<dbReference type="InterPro" id="IPR001202">
    <property type="entry name" value="WW_dom"/>
</dbReference>
<evidence type="ECO:0000256" key="1">
    <source>
        <dbReference type="SAM" id="Coils"/>
    </source>
</evidence>
<feature type="compositionally biased region" description="Polar residues" evidence="2">
    <location>
        <begin position="498"/>
        <end position="508"/>
    </location>
</feature>
<evidence type="ECO:0000259" key="4">
    <source>
        <dbReference type="PROSITE" id="PS50020"/>
    </source>
</evidence>
<accession>F0WUQ2</accession>
<evidence type="ECO:0000313" key="5">
    <source>
        <dbReference type="EMBL" id="CCA25134.1"/>
    </source>
</evidence>